<dbReference type="RefSeq" id="WP_009073671.1">
    <property type="nucleotide sequence ID" value="NZ_JH597768.1"/>
</dbReference>
<evidence type="ECO:0000259" key="9">
    <source>
        <dbReference type="Pfam" id="PF01872"/>
    </source>
</evidence>
<comment type="pathway">
    <text evidence="1">Cofactor biosynthesis; riboflavin biosynthesis.</text>
</comment>
<dbReference type="GO" id="GO:0009231">
    <property type="term" value="P:riboflavin biosynthetic process"/>
    <property type="evidence" value="ECO:0007669"/>
    <property type="project" value="UniProtKB-KW"/>
</dbReference>
<proteinExistence type="inferred from homology"/>
<dbReference type="InterPro" id="IPR006401">
    <property type="entry name" value="Rib_reduct_arc"/>
</dbReference>
<comment type="similarity">
    <text evidence="2">Belongs to the HTP reductase family.</text>
</comment>
<feature type="domain" description="Bacterial bifunctional deaminase-reductase C-terminal" evidence="9">
    <location>
        <begin position="3"/>
        <end position="198"/>
    </location>
</feature>
<dbReference type="InterPro" id="IPR050765">
    <property type="entry name" value="Riboflavin_Biosynth_HTPR"/>
</dbReference>
<evidence type="ECO:0000313" key="10">
    <source>
        <dbReference type="EMBL" id="EHP69525.1"/>
    </source>
</evidence>
<comment type="catalytic activity">
    <reaction evidence="7">
        <text>2,5-diamino-6-(1-D-ribitylamino)pyrimidin-4(3H)-one 5'-phosphate + NADP(+) = 2,5-diamino-6-(1-D-ribosylamino)pyrimidin-4(3H)-one 5'-phosphate + NADPH + H(+)</text>
        <dbReference type="Rhea" id="RHEA:27278"/>
        <dbReference type="ChEBI" id="CHEBI:15378"/>
        <dbReference type="ChEBI" id="CHEBI:57783"/>
        <dbReference type="ChEBI" id="CHEBI:58349"/>
        <dbReference type="ChEBI" id="CHEBI:58890"/>
        <dbReference type="ChEBI" id="CHEBI:59545"/>
        <dbReference type="EC" id="1.1.1.302"/>
    </reaction>
</comment>
<dbReference type="AlphaFoldDB" id="H2C6U8"/>
<organism evidence="10 11">
    <name type="scientific">Metallosphaera yellowstonensis MK1</name>
    <dbReference type="NCBI Taxonomy" id="671065"/>
    <lineage>
        <taxon>Archaea</taxon>
        <taxon>Thermoproteota</taxon>
        <taxon>Thermoprotei</taxon>
        <taxon>Sulfolobales</taxon>
        <taxon>Sulfolobaceae</taxon>
        <taxon>Metallosphaera</taxon>
    </lineage>
</organism>
<accession>H2C6U8</accession>
<dbReference type="PANTHER" id="PTHR38011">
    <property type="entry name" value="DIHYDROFOLATE REDUCTASE FAMILY PROTEIN (AFU_ORTHOLOGUE AFUA_8G06820)"/>
    <property type="match status" value="1"/>
</dbReference>
<evidence type="ECO:0000313" key="11">
    <source>
        <dbReference type="Proteomes" id="UP000003980"/>
    </source>
</evidence>
<keyword evidence="11" id="KW-1185">Reference proteome</keyword>
<evidence type="ECO:0000256" key="4">
    <source>
        <dbReference type="ARBA" id="ARBA00022857"/>
    </source>
</evidence>
<dbReference type="Gene3D" id="3.40.430.10">
    <property type="entry name" value="Dihydrofolate Reductase, subunit A"/>
    <property type="match status" value="1"/>
</dbReference>
<name>H2C6U8_9CREN</name>
<keyword evidence="5" id="KW-0560">Oxidoreductase</keyword>
<evidence type="ECO:0000256" key="1">
    <source>
        <dbReference type="ARBA" id="ARBA00005104"/>
    </source>
</evidence>
<dbReference type="eggNOG" id="arCOG01484">
    <property type="taxonomic scope" value="Archaea"/>
</dbReference>
<evidence type="ECO:0000256" key="3">
    <source>
        <dbReference type="ARBA" id="ARBA00022619"/>
    </source>
</evidence>
<evidence type="ECO:0000256" key="8">
    <source>
        <dbReference type="NCBIfam" id="TIGR01508"/>
    </source>
</evidence>
<dbReference type="Pfam" id="PF01872">
    <property type="entry name" value="RibD_C"/>
    <property type="match status" value="1"/>
</dbReference>
<dbReference type="EC" id="1.1.1.302" evidence="8"/>
<evidence type="ECO:0000256" key="5">
    <source>
        <dbReference type="ARBA" id="ARBA00023002"/>
    </source>
</evidence>
<dbReference type="InterPro" id="IPR024072">
    <property type="entry name" value="DHFR-like_dom_sf"/>
</dbReference>
<dbReference type="GO" id="GO:0008703">
    <property type="term" value="F:5-amino-6-(5-phosphoribosylamino)uracil reductase activity"/>
    <property type="evidence" value="ECO:0007669"/>
    <property type="project" value="InterPro"/>
</dbReference>
<dbReference type="SUPFAM" id="SSF53597">
    <property type="entry name" value="Dihydrofolate reductase-like"/>
    <property type="match status" value="1"/>
</dbReference>
<evidence type="ECO:0000256" key="6">
    <source>
        <dbReference type="ARBA" id="ARBA00047550"/>
    </source>
</evidence>
<protein>
    <recommendedName>
        <fullName evidence="8">2,5-diamino-6-(ribosylamino)-4(3H)-pyrimidinone 5'-phosphate reductase</fullName>
        <ecNumber evidence="8">1.1.1.302</ecNumber>
    </recommendedName>
</protein>
<dbReference type="HOGENOM" id="CLU_036590_4_1_2"/>
<sequence length="207" mass="23194">MRPFVIISSTMSIDGRLASRDGFSELSCPYDKIRQHVLRSEVDAVMVGANTVRVDNPSLKLKYFKGKDPVRVIVSESGNLDPSYRVFQTPPTTILYTKADSPQLREFISRGVIVRRFGTVCDIITDLGEHFNVRKVMVEGGGKLNWALLREGCVDELRLTISPTIFGEGVNVFQGEGFPGKDAPRLVLENSYFCQCGKEIILKYKIK</sequence>
<dbReference type="STRING" id="671065.MetMK1DRAFT_00022920"/>
<evidence type="ECO:0000256" key="2">
    <source>
        <dbReference type="ARBA" id="ARBA00009723"/>
    </source>
</evidence>
<evidence type="ECO:0000256" key="7">
    <source>
        <dbReference type="ARBA" id="ARBA00049020"/>
    </source>
</evidence>
<comment type="catalytic activity">
    <reaction evidence="6">
        <text>2,5-diamino-6-(1-D-ribitylamino)pyrimidin-4(3H)-one 5'-phosphate + NAD(+) = 2,5-diamino-6-(1-D-ribosylamino)pyrimidin-4(3H)-one 5'-phosphate + NADH + H(+)</text>
        <dbReference type="Rhea" id="RHEA:27274"/>
        <dbReference type="ChEBI" id="CHEBI:15378"/>
        <dbReference type="ChEBI" id="CHEBI:57540"/>
        <dbReference type="ChEBI" id="CHEBI:57945"/>
        <dbReference type="ChEBI" id="CHEBI:58890"/>
        <dbReference type="ChEBI" id="CHEBI:59545"/>
        <dbReference type="EC" id="1.1.1.302"/>
    </reaction>
</comment>
<dbReference type="PANTHER" id="PTHR38011:SF7">
    <property type="entry name" value="2,5-DIAMINO-6-RIBOSYLAMINO-4(3H)-PYRIMIDINONE 5'-PHOSPHATE REDUCTASE"/>
    <property type="match status" value="1"/>
</dbReference>
<dbReference type="Proteomes" id="UP000003980">
    <property type="component" value="Unassembled WGS sequence"/>
</dbReference>
<dbReference type="OrthoDB" id="10178at2157"/>
<dbReference type="InterPro" id="IPR002734">
    <property type="entry name" value="RibDG_C"/>
</dbReference>
<dbReference type="NCBIfam" id="TIGR01508">
    <property type="entry name" value="rib_reduct_arch"/>
    <property type="match status" value="1"/>
</dbReference>
<reference evidence="10 11" key="1">
    <citation type="submission" date="2012-01" db="EMBL/GenBank/DDBJ databases">
        <title>Improved High-Quality Draft sequence of Metallosphaera yellowstonensis MK1.</title>
        <authorList>
            <consortium name="US DOE Joint Genome Institute"/>
            <person name="Lucas S."/>
            <person name="Han J."/>
            <person name="Cheng J.-F."/>
            <person name="Goodwin L."/>
            <person name="Pitluck S."/>
            <person name="Peters L."/>
            <person name="Teshima H."/>
            <person name="Detter J.C."/>
            <person name="Han C."/>
            <person name="Tapia R."/>
            <person name="Land M."/>
            <person name="Hauser L."/>
            <person name="Kyrpides N."/>
            <person name="Kozubal M."/>
            <person name="Macur R.E."/>
            <person name="Jay Z."/>
            <person name="Inskeep W."/>
            <person name="Woyke T."/>
        </authorList>
    </citation>
    <scope>NUCLEOTIDE SEQUENCE [LARGE SCALE GENOMIC DNA]</scope>
    <source>
        <strain evidence="10 11">MK1</strain>
    </source>
</reference>
<gene>
    <name evidence="10" type="ORF">MetMK1DRAFT_00022920</name>
</gene>
<dbReference type="EMBL" id="JH597768">
    <property type="protein sequence ID" value="EHP69525.1"/>
    <property type="molecule type" value="Genomic_DNA"/>
</dbReference>
<keyword evidence="4" id="KW-0521">NADP</keyword>
<keyword evidence="3" id="KW-0686">Riboflavin biosynthesis</keyword>